<feature type="domain" description="IprA winged helix-turn-helix" evidence="1">
    <location>
        <begin position="162"/>
        <end position="229"/>
    </location>
</feature>
<dbReference type="RefSeq" id="WP_102005801.1">
    <property type="nucleotide sequence ID" value="NZ_BQTX01000014.1"/>
</dbReference>
<accession>A0A483K5H1</accession>
<comment type="caution">
    <text evidence="2">The sequence shown here is derived from an EMBL/GenBank/DDBJ whole genome shotgun (WGS) entry which is preliminary data.</text>
</comment>
<organism evidence="2">
    <name type="scientific">Klebsiella quasipneumoniae</name>
    <dbReference type="NCBI Taxonomy" id="1463165"/>
    <lineage>
        <taxon>Bacteria</taxon>
        <taxon>Pseudomonadati</taxon>
        <taxon>Pseudomonadota</taxon>
        <taxon>Gammaproteobacteria</taxon>
        <taxon>Enterobacterales</taxon>
        <taxon>Enterobacteriaceae</taxon>
        <taxon>Klebsiella/Raoultella group</taxon>
        <taxon>Klebsiella</taxon>
        <taxon>Klebsiella pneumoniae complex</taxon>
    </lineage>
</organism>
<evidence type="ECO:0000313" key="2">
    <source>
        <dbReference type="EMBL" id="TCX58057.1"/>
    </source>
</evidence>
<dbReference type="InterPro" id="IPR014710">
    <property type="entry name" value="RmlC-like_jellyroll"/>
</dbReference>
<gene>
    <name evidence="2" type="ORF">ETE84_24880</name>
</gene>
<dbReference type="AlphaFoldDB" id="A0A483K5H1"/>
<dbReference type="InterPro" id="IPR041687">
    <property type="entry name" value="HTH_46"/>
</dbReference>
<dbReference type="EMBL" id="SDCO01000025">
    <property type="protein sequence ID" value="TCX58057.1"/>
    <property type="molecule type" value="Genomic_DNA"/>
</dbReference>
<dbReference type="Pfam" id="PF15977">
    <property type="entry name" value="HTH_46"/>
    <property type="match status" value="1"/>
</dbReference>
<proteinExistence type="predicted"/>
<evidence type="ECO:0000259" key="1">
    <source>
        <dbReference type="Pfam" id="PF15977"/>
    </source>
</evidence>
<sequence length="232" mass="26318">MSKPDANGQNSRSLPSFFYGRRTKPLPAVESLLSAFRPVSTPFELAQSNYYHFPLAQSESGFILLEEGVASVCFAENQLVISTILAPAILGLIDNYGVFNGLPDKRHCSLFAETDLSGRWIAHQAAVNILNEKNLWQEMAHILTQRLMVLSMREQELLGVDSYQMVRILLMELAVYSETYRRQINVLRFIQRRTNLSRSRIMSILSELRKGGYIIIHRGVLMTIAQPLPANF</sequence>
<dbReference type="Gene3D" id="2.60.120.10">
    <property type="entry name" value="Jelly Rolls"/>
    <property type="match status" value="1"/>
</dbReference>
<reference evidence="2" key="1">
    <citation type="submission" date="2019-01" db="EMBL/GenBank/DDBJ databases">
        <authorList>
            <person name="Lista F."/>
            <person name="Anselmo A."/>
        </authorList>
    </citation>
    <scope>NUCLEOTIDE SEQUENCE</scope>
    <source>
        <strain evidence="2">8S</strain>
    </source>
</reference>
<protein>
    <submittedName>
        <fullName evidence="2">Crp/Fnr family transcriptional regulator</fullName>
    </submittedName>
</protein>
<name>A0A483K5H1_9ENTR</name>